<dbReference type="Proteomes" id="UP000199334">
    <property type="component" value="Unassembled WGS sequence"/>
</dbReference>
<gene>
    <name evidence="1" type="ORF">SAMN05216498_0824</name>
</gene>
<evidence type="ECO:0000313" key="2">
    <source>
        <dbReference type="Proteomes" id="UP000199334"/>
    </source>
</evidence>
<reference evidence="1 2" key="1">
    <citation type="submission" date="2016-10" db="EMBL/GenBank/DDBJ databases">
        <authorList>
            <person name="de Groot N.N."/>
        </authorList>
    </citation>
    <scope>NUCLEOTIDE SEQUENCE [LARGE SCALE GENOMIC DNA]</scope>
    <source>
        <strain evidence="1 2">CGMCC 1.3442</strain>
    </source>
</reference>
<dbReference type="AlphaFoldDB" id="A0A1G9WNE4"/>
<name>A0A1G9WNE4_9BACI</name>
<sequence>MLIFLAGLMGKIYNNEYNVVPYMRKFKLSEIKQNIEGNRTEVNRRIYSEQVKRLKSKPARSMDERKALDELAIASWEKAVRDGKIKFLGKRKVYYDCRR</sequence>
<proteinExistence type="predicted"/>
<organism evidence="1 2">
    <name type="scientific">Tenuibacillus multivorans</name>
    <dbReference type="NCBI Taxonomy" id="237069"/>
    <lineage>
        <taxon>Bacteria</taxon>
        <taxon>Bacillati</taxon>
        <taxon>Bacillota</taxon>
        <taxon>Bacilli</taxon>
        <taxon>Bacillales</taxon>
        <taxon>Bacillaceae</taxon>
        <taxon>Tenuibacillus</taxon>
    </lineage>
</organism>
<dbReference type="STRING" id="237069.SAMN05216498_0824"/>
<accession>A0A1G9WNE4</accession>
<protein>
    <submittedName>
        <fullName evidence="1">Uncharacterized protein</fullName>
    </submittedName>
</protein>
<evidence type="ECO:0000313" key="1">
    <source>
        <dbReference type="EMBL" id="SDM86082.1"/>
    </source>
</evidence>
<keyword evidence="2" id="KW-1185">Reference proteome</keyword>
<dbReference type="EMBL" id="FNIG01000001">
    <property type="protein sequence ID" value="SDM86082.1"/>
    <property type="molecule type" value="Genomic_DNA"/>
</dbReference>